<accession>A0A8J6PNV2</accession>
<name>A0A8J6PNV2_9FLAO</name>
<dbReference type="AlphaFoldDB" id="A0A8J6PNV2"/>
<gene>
    <name evidence="1" type="ORF">ICJ85_01175</name>
</gene>
<organism evidence="1 2">
    <name type="scientific">Aestuariibaculum marinum</name>
    <dbReference type="NCBI Taxonomy" id="2683592"/>
    <lineage>
        <taxon>Bacteria</taxon>
        <taxon>Pseudomonadati</taxon>
        <taxon>Bacteroidota</taxon>
        <taxon>Flavobacteriia</taxon>
        <taxon>Flavobacteriales</taxon>
        <taxon>Flavobacteriaceae</taxon>
    </lineage>
</organism>
<dbReference type="RefSeq" id="WP_188221936.1">
    <property type="nucleotide sequence ID" value="NZ_JACVXD010000001.1"/>
</dbReference>
<sequence length="180" mass="20933">MKKLLIIASVLFCSNTYSQYHLRFPDTENFIIKTHWHYHFNETESNNPGLNYVIEAGYTGKIYALIGYESFSALKGAELDGLELNGYTSFHGAIGFNLTYGYHEQWNYNTGIRLVKAYRGPIREGFMRCFIGWEGGITYFFRNGFGIGLRGTLDYRYDQEVFGWKPEYILSSYFTVSKKF</sequence>
<proteinExistence type="predicted"/>
<evidence type="ECO:0000313" key="1">
    <source>
        <dbReference type="EMBL" id="MBD0822619.1"/>
    </source>
</evidence>
<protein>
    <submittedName>
        <fullName evidence="1">Uncharacterized protein</fullName>
    </submittedName>
</protein>
<reference evidence="1 2" key="1">
    <citation type="journal article" date="2018" name="J. Microbiol.">
        <title>Aestuariibaculum marinum sp. nov., a marine bacterium isolated from seawater in South Korea.</title>
        <authorList>
            <person name="Choi J."/>
            <person name="Lee D."/>
            <person name="Jang J.H."/>
            <person name="Cha S."/>
            <person name="Seo T."/>
        </authorList>
    </citation>
    <scope>NUCLEOTIDE SEQUENCE [LARGE SCALE GENOMIC DNA]</scope>
    <source>
        <strain evidence="1 2">IP7</strain>
    </source>
</reference>
<evidence type="ECO:0000313" key="2">
    <source>
        <dbReference type="Proteomes" id="UP000621516"/>
    </source>
</evidence>
<dbReference type="Proteomes" id="UP000621516">
    <property type="component" value="Unassembled WGS sequence"/>
</dbReference>
<dbReference type="EMBL" id="JACVXD010000001">
    <property type="protein sequence ID" value="MBD0822619.1"/>
    <property type="molecule type" value="Genomic_DNA"/>
</dbReference>
<keyword evidence="2" id="KW-1185">Reference proteome</keyword>
<comment type="caution">
    <text evidence="1">The sequence shown here is derived from an EMBL/GenBank/DDBJ whole genome shotgun (WGS) entry which is preliminary data.</text>
</comment>